<accession>A0AAW0G2S1</accession>
<dbReference type="Proteomes" id="UP001385951">
    <property type="component" value="Unassembled WGS sequence"/>
</dbReference>
<evidence type="ECO:0000313" key="2">
    <source>
        <dbReference type="Proteomes" id="UP001385951"/>
    </source>
</evidence>
<dbReference type="EMBL" id="JASBNA010000014">
    <property type="protein sequence ID" value="KAK7687326.1"/>
    <property type="molecule type" value="Genomic_DNA"/>
</dbReference>
<protein>
    <submittedName>
        <fullName evidence="1">Uncharacterized protein</fullName>
    </submittedName>
</protein>
<gene>
    <name evidence="1" type="ORF">QCA50_009832</name>
</gene>
<organism evidence="1 2">
    <name type="scientific">Cerrena zonata</name>
    <dbReference type="NCBI Taxonomy" id="2478898"/>
    <lineage>
        <taxon>Eukaryota</taxon>
        <taxon>Fungi</taxon>
        <taxon>Dikarya</taxon>
        <taxon>Basidiomycota</taxon>
        <taxon>Agaricomycotina</taxon>
        <taxon>Agaricomycetes</taxon>
        <taxon>Polyporales</taxon>
        <taxon>Cerrenaceae</taxon>
        <taxon>Cerrena</taxon>
    </lineage>
</organism>
<name>A0AAW0G2S1_9APHY</name>
<sequence>MSYGHLEPSNPAISMKKYKDSDEHLLSHPPESGTLARVVDATSPDAYAVISTQFSGLQKREETLRSIPSRLGIFEHSLAQHIEENWTQVNDGLDNLNLKDVAGRFRSIVDNIRVIINDTNSHHFSQNLDINCQKLQQQSAQFHISSTAFKASCESLICFLEDQAEHIRDCKEVDHRSENRTLDLRRGFSRLVPRTRRETRRVASESPPKVIRAMITDCEAFMGDLRLFSNLFNQVIQEIAKYKFLVSHQDGTQDHALLGRLAEWLKNMQSILQNYQ</sequence>
<proteinExistence type="predicted"/>
<comment type="caution">
    <text evidence="1">The sequence shown here is derived from an EMBL/GenBank/DDBJ whole genome shotgun (WGS) entry which is preliminary data.</text>
</comment>
<reference evidence="1 2" key="1">
    <citation type="submission" date="2022-09" db="EMBL/GenBank/DDBJ databases">
        <authorList>
            <person name="Palmer J.M."/>
        </authorList>
    </citation>
    <scope>NUCLEOTIDE SEQUENCE [LARGE SCALE GENOMIC DNA]</scope>
    <source>
        <strain evidence="1 2">DSM 7382</strain>
    </source>
</reference>
<keyword evidence="2" id="KW-1185">Reference proteome</keyword>
<dbReference type="AlphaFoldDB" id="A0AAW0G2S1"/>
<evidence type="ECO:0000313" key="1">
    <source>
        <dbReference type="EMBL" id="KAK7687326.1"/>
    </source>
</evidence>